<dbReference type="PANTHER" id="PTHR47425">
    <property type="entry name" value="FARB-RELATED"/>
    <property type="match status" value="1"/>
</dbReference>
<dbReference type="InterPro" id="IPR001138">
    <property type="entry name" value="Zn2Cys6_DnaBD"/>
</dbReference>
<evidence type="ECO:0000256" key="2">
    <source>
        <dbReference type="ARBA" id="ARBA00023242"/>
    </source>
</evidence>
<feature type="compositionally biased region" description="Polar residues" evidence="3">
    <location>
        <begin position="688"/>
        <end position="697"/>
    </location>
</feature>
<evidence type="ECO:0000259" key="4">
    <source>
        <dbReference type="PROSITE" id="PS50048"/>
    </source>
</evidence>
<dbReference type="InterPro" id="IPR052761">
    <property type="entry name" value="Fungal_Detox/Toxin_TFs"/>
</dbReference>
<gene>
    <name evidence="5" type="ORF">R9X50_00266400</name>
</gene>
<keyword evidence="6" id="KW-1185">Reference proteome</keyword>
<feature type="region of interest" description="Disordered" evidence="3">
    <location>
        <begin position="680"/>
        <end position="704"/>
    </location>
</feature>
<sequence length="766" mass="86104">MAFQQRAEPGGASSSNYKLRQRRSKKACHECHARKVRCDVSLRGVPCSNCIELPAHCAIRRRKNQRADATPPDEASPILQNLASPGNAGHPNGHPQAFNEWRGMASYPPENSKSSQINCVANSVSVGLAHSPVDVTRNPIQDANSWNDCSIVEGEGPLTSSSLGADFDLSTLAEIEDLFASTESALMPSVDHPFALPPLEIQHEQEVHNSASMLPNHILNMEDNGQDRILGLGLPASDRNYLQGEACFELPPAPAFRQLMICYFQSIHPNLPVVSEDTFWTLWNGNRFLLGDSSFLVVQAMVFAAVGLVDEQVVQKIGYQDKRKARTAFYRKVKLLFDFGVERDPICNAQACLLLTYWAPNHNNSRINSFWLMNAIRFARLAKADTFTRIQDPQKATMSKRLWWCVLLRDRILSLGLRRPLQIPSEQDLPSENGVLTADDFKSEVGQSFVHKADVQMQIFNMISTACRLILALSPILRILYTVENLEDRTNQAGESLYQISEDIQHSLRRLRMWHEETIRIFPSPISLGDTPETISIFANMLFLYYDAAIVALYSHTCLLHQVYPSRTALFPLENSQEIIKKAISDTTTRTTELLQVRLVKYLPISAAAFLSLPLLLQAVNICAARGTLDEPVELRKLDVFTKTLRSQQSSFEGADFCKDLLVNIMSYAEEDEQFTAKRAWHEGGEDPSQSVEPSSAHSDDGETSHVKRKLTWEQILHRRPRLFLRLILFLDVALCTGNAPKESDFPSVLRRNALRITGQFLTSMK</sequence>
<dbReference type="PANTHER" id="PTHR47425:SF2">
    <property type="entry name" value="FARB-RELATED"/>
    <property type="match status" value="1"/>
</dbReference>
<dbReference type="GO" id="GO:0006351">
    <property type="term" value="P:DNA-templated transcription"/>
    <property type="evidence" value="ECO:0007669"/>
    <property type="project" value="InterPro"/>
</dbReference>
<dbReference type="InterPro" id="IPR036864">
    <property type="entry name" value="Zn2-C6_fun-type_DNA-bd_sf"/>
</dbReference>
<dbReference type="GO" id="GO:0003677">
    <property type="term" value="F:DNA binding"/>
    <property type="evidence" value="ECO:0007669"/>
    <property type="project" value="InterPro"/>
</dbReference>
<organism evidence="5 6">
    <name type="scientific">Acrodontium crateriforme</name>
    <dbReference type="NCBI Taxonomy" id="150365"/>
    <lineage>
        <taxon>Eukaryota</taxon>
        <taxon>Fungi</taxon>
        <taxon>Dikarya</taxon>
        <taxon>Ascomycota</taxon>
        <taxon>Pezizomycotina</taxon>
        <taxon>Dothideomycetes</taxon>
        <taxon>Dothideomycetidae</taxon>
        <taxon>Mycosphaerellales</taxon>
        <taxon>Teratosphaeriaceae</taxon>
        <taxon>Acrodontium</taxon>
    </lineage>
</organism>
<evidence type="ECO:0000313" key="6">
    <source>
        <dbReference type="Proteomes" id="UP001303373"/>
    </source>
</evidence>
<dbReference type="GO" id="GO:0008270">
    <property type="term" value="F:zinc ion binding"/>
    <property type="evidence" value="ECO:0007669"/>
    <property type="project" value="InterPro"/>
</dbReference>
<dbReference type="SUPFAM" id="SSF57701">
    <property type="entry name" value="Zn2/Cys6 DNA-binding domain"/>
    <property type="match status" value="1"/>
</dbReference>
<dbReference type="Pfam" id="PF00172">
    <property type="entry name" value="Zn_clus"/>
    <property type="match status" value="1"/>
</dbReference>
<name>A0AAQ3M1M8_9PEZI</name>
<keyword evidence="1" id="KW-0479">Metal-binding</keyword>
<evidence type="ECO:0000313" key="5">
    <source>
        <dbReference type="EMBL" id="WPG99844.1"/>
    </source>
</evidence>
<feature type="region of interest" description="Disordered" evidence="3">
    <location>
        <begin position="64"/>
        <end position="112"/>
    </location>
</feature>
<dbReference type="Gene3D" id="4.10.240.10">
    <property type="entry name" value="Zn(2)-C6 fungal-type DNA-binding domain"/>
    <property type="match status" value="1"/>
</dbReference>
<evidence type="ECO:0000256" key="3">
    <source>
        <dbReference type="SAM" id="MobiDB-lite"/>
    </source>
</evidence>
<keyword evidence="2" id="KW-0539">Nucleus</keyword>
<evidence type="ECO:0000256" key="1">
    <source>
        <dbReference type="ARBA" id="ARBA00022723"/>
    </source>
</evidence>
<dbReference type="InterPro" id="IPR007219">
    <property type="entry name" value="XnlR_reg_dom"/>
</dbReference>
<dbReference type="CDD" id="cd00067">
    <property type="entry name" value="GAL4"/>
    <property type="match status" value="1"/>
</dbReference>
<dbReference type="SMART" id="SM00066">
    <property type="entry name" value="GAL4"/>
    <property type="match status" value="1"/>
</dbReference>
<dbReference type="EMBL" id="CP138582">
    <property type="protein sequence ID" value="WPG99844.1"/>
    <property type="molecule type" value="Genomic_DNA"/>
</dbReference>
<dbReference type="GO" id="GO:0000981">
    <property type="term" value="F:DNA-binding transcription factor activity, RNA polymerase II-specific"/>
    <property type="evidence" value="ECO:0007669"/>
    <property type="project" value="InterPro"/>
</dbReference>
<dbReference type="Pfam" id="PF04082">
    <property type="entry name" value="Fungal_trans"/>
    <property type="match status" value="1"/>
</dbReference>
<dbReference type="PROSITE" id="PS50048">
    <property type="entry name" value="ZN2_CY6_FUNGAL_2"/>
    <property type="match status" value="1"/>
</dbReference>
<dbReference type="AlphaFoldDB" id="A0AAQ3M1M8"/>
<feature type="domain" description="Zn(2)-C6 fungal-type" evidence="4">
    <location>
        <begin position="27"/>
        <end position="59"/>
    </location>
</feature>
<dbReference type="Proteomes" id="UP001303373">
    <property type="component" value="Chromosome 3"/>
</dbReference>
<accession>A0AAQ3M1M8</accession>
<dbReference type="PROSITE" id="PS00463">
    <property type="entry name" value="ZN2_CY6_FUNGAL_1"/>
    <property type="match status" value="1"/>
</dbReference>
<proteinExistence type="predicted"/>
<dbReference type="CDD" id="cd12148">
    <property type="entry name" value="fungal_TF_MHR"/>
    <property type="match status" value="1"/>
</dbReference>
<protein>
    <submittedName>
        <fullName evidence="5">Cutinase transcription factor 1 beta</fullName>
    </submittedName>
</protein>
<reference evidence="5 6" key="1">
    <citation type="submission" date="2023-11" db="EMBL/GenBank/DDBJ databases">
        <title>An acidophilic fungus is an integral part of prey digestion in a carnivorous sundew plant.</title>
        <authorList>
            <person name="Tsai I.J."/>
        </authorList>
    </citation>
    <scope>NUCLEOTIDE SEQUENCE [LARGE SCALE GENOMIC DNA]</scope>
    <source>
        <strain evidence="5">169a</strain>
    </source>
</reference>